<reference evidence="4" key="1">
    <citation type="submission" date="2022-11" db="UniProtKB">
        <authorList>
            <consortium name="WormBaseParasite"/>
        </authorList>
    </citation>
    <scope>IDENTIFICATION</scope>
</reference>
<evidence type="ECO:0000313" key="3">
    <source>
        <dbReference type="Proteomes" id="UP000887574"/>
    </source>
</evidence>
<proteinExistence type="predicted"/>
<dbReference type="Proteomes" id="UP000887574">
    <property type="component" value="Unplaced"/>
</dbReference>
<dbReference type="Pfam" id="PF24618">
    <property type="entry name" value="LTN1_E3_ligase_5th"/>
    <property type="match status" value="1"/>
</dbReference>
<keyword evidence="3" id="KW-1185">Reference proteome</keyword>
<name>A0A915D5P2_9BILA</name>
<dbReference type="InterPro" id="IPR056241">
    <property type="entry name" value="LTN1_HEAT_5th"/>
</dbReference>
<dbReference type="AlphaFoldDB" id="A0A915D5P2"/>
<evidence type="ECO:0000313" key="4">
    <source>
        <dbReference type="WBParaSite" id="jg1584"/>
    </source>
</evidence>
<accession>A0A915D5P2</accession>
<protein>
    <recommendedName>
        <fullName evidence="2">E3 ubiquitin-protein ligase listerin HEAT-repeats region domain-containing protein</fullName>
    </recommendedName>
</protein>
<evidence type="ECO:0000259" key="2">
    <source>
        <dbReference type="Pfam" id="PF24618"/>
    </source>
</evidence>
<organism evidence="3 4">
    <name type="scientific">Ditylenchus dipsaci</name>
    <dbReference type="NCBI Taxonomy" id="166011"/>
    <lineage>
        <taxon>Eukaryota</taxon>
        <taxon>Metazoa</taxon>
        <taxon>Ecdysozoa</taxon>
        <taxon>Nematoda</taxon>
        <taxon>Chromadorea</taxon>
        <taxon>Rhabditida</taxon>
        <taxon>Tylenchina</taxon>
        <taxon>Tylenchomorpha</taxon>
        <taxon>Sphaerularioidea</taxon>
        <taxon>Anguinidae</taxon>
        <taxon>Anguininae</taxon>
        <taxon>Ditylenchus</taxon>
    </lineage>
</organism>
<feature type="domain" description="E3 ubiquitin-protein ligase listerin HEAT-repeats region" evidence="2">
    <location>
        <begin position="233"/>
        <end position="378"/>
    </location>
</feature>
<evidence type="ECO:0000256" key="1">
    <source>
        <dbReference type="SAM" id="MobiDB-lite"/>
    </source>
</evidence>
<dbReference type="WBParaSite" id="jg1584">
    <property type="protein sequence ID" value="jg1584"/>
    <property type="gene ID" value="jg1584"/>
</dbReference>
<sequence length="575" mass="65203">MRIAKDNKIKTFTVLLLEDLLSAGKISKAIEKVISLKLFGELMKNSENISESAVLSLMSKLEVDFSVAKSQFQEYCAALTWIFQGSAISRSLALQMLQLLFSAINYICGFPATHCLCAPKRHILHVFGPRHPDRLHGIFNLLSSTDRHTNHIPVSVAFAVSWSLNTQQLNSLKISELLKQFHTHESSLFSTTLSASSFGLNLCSVEEPSSAMMELGLQHENQDLQQTNKDFDEQTIALWIYEFERTLTYKNLELALLTLKLFVERKGAADEWLFMYQEEQLKNALSCALLKVACKVVPFLAEIDSSIRDFVNCGFITALQSCTDSFSNLSTEKNLLSTFSILCLKLHHVYDNCIKLNMDNQDYSDIKQEWREFFGPSQLPLFLGGLWICIKMKLINITPVSSLSLGEDGEESTKYFNGYPCNLSALLSRAFPLFFHKQPHIQLASAKISRDQSLQPQETKHLPTFFADLLAQQVNLDDQEDEKDSQIQAFSSSKQDRQPSGPAIDPLLLGWDVIVRFLAELDVLSTRNGQEVDDLFKEPMNHSNSTAFDATHFVCHLYYKSLIVMPALVRQWYHH</sequence>
<feature type="region of interest" description="Disordered" evidence="1">
    <location>
        <begin position="481"/>
        <end position="501"/>
    </location>
</feature>